<sequence length="849" mass="98488">MDFTRDLIAFQGAILSADSAYPFSKIKARGGNEKKIEGVIKMLDEFLCHFLKEDECDKNTGLLRKFALYIVLNSDIELLEYMDGVGSVVSTTPTIPKCLMNDMLWQLRMEGFVQEIIVYSLPQLSLQVSDILIDHFKYFQPTKCLKNLQILVTSCYKLIYRLMFFNISNSDVAHAVNNFHCSLKYFYEPPNSRKLEMLKKDEKYKYVGNTLYALLITLFDCFKDYVGNHMFKPPYEIYEHTYYEDCVNNLKETDVKNTPSFDIRESIETCNTELLDMCKELVMEVSVEIYCAWSEFDDNGKSMQQTIGELCYKVQNSLKTIDTISEHPVINMLGQISCKPLDCVEVINDIDSDTILTKIQNEEKDKWVKALLHRNNLCNDLTLVHELMLNLQLLNDEECCKLFRICKLYVTETTDGQEKVLELIIKAFQRCSLENKIELLEEHFDGAFNDSLLTEQFSNTLVEVFNKLTMLPDADLSEVLCLFLQSPIQVYRKIFCLATENFQQLQIMVRIMKFMEKFSNFYYDHETESSILVVTKESMNTVDENKINNYVTFLCQLKTANILSGSKLLLLVIMPSLHNSLLTRNILGICIQCRLLIEAFSFAEVVEYRAPMLAMLGQVLDATRWKINTFEAISPTALELGLQLVSSLFDSQTDSGCSVLIKEKEKSWLKMKLRNIDPLNMYFYRQLWNPPGETFLEIVTGIRIHKDMDVERITSMLSKVLCSTTLQEWYEIWENLKIFPMKCAFNVFHEALLLIALAEKNHHSKETRACLMYCFQNFTQLARFKYLYDTLDENQILDVVEKIIVFENCVQETDAEHCLSTLLPLFAFMIQYRGYPAVASIWNSVADKL</sequence>
<name>A0AAV1JGS0_9NEOP</name>
<keyword evidence="2" id="KW-1185">Reference proteome</keyword>
<accession>A0AAV1JGS0</accession>
<reference evidence="1 2" key="1">
    <citation type="submission" date="2023-11" db="EMBL/GenBank/DDBJ databases">
        <authorList>
            <person name="Okamura Y."/>
        </authorList>
    </citation>
    <scope>NUCLEOTIDE SEQUENCE [LARGE SCALE GENOMIC DNA]</scope>
</reference>
<organism evidence="1 2">
    <name type="scientific">Leptosia nina</name>
    <dbReference type="NCBI Taxonomy" id="320188"/>
    <lineage>
        <taxon>Eukaryota</taxon>
        <taxon>Metazoa</taxon>
        <taxon>Ecdysozoa</taxon>
        <taxon>Arthropoda</taxon>
        <taxon>Hexapoda</taxon>
        <taxon>Insecta</taxon>
        <taxon>Pterygota</taxon>
        <taxon>Neoptera</taxon>
        <taxon>Endopterygota</taxon>
        <taxon>Lepidoptera</taxon>
        <taxon>Glossata</taxon>
        <taxon>Ditrysia</taxon>
        <taxon>Papilionoidea</taxon>
        <taxon>Pieridae</taxon>
        <taxon>Pierinae</taxon>
        <taxon>Leptosia</taxon>
    </lineage>
</organism>
<protein>
    <submittedName>
        <fullName evidence="1">Uncharacterized protein</fullName>
    </submittedName>
</protein>
<evidence type="ECO:0000313" key="2">
    <source>
        <dbReference type="Proteomes" id="UP001497472"/>
    </source>
</evidence>
<evidence type="ECO:0000313" key="1">
    <source>
        <dbReference type="EMBL" id="CAK1548514.1"/>
    </source>
</evidence>
<dbReference type="EMBL" id="CAVLEF010000010">
    <property type="protein sequence ID" value="CAK1548514.1"/>
    <property type="molecule type" value="Genomic_DNA"/>
</dbReference>
<dbReference type="AlphaFoldDB" id="A0AAV1JGS0"/>
<comment type="caution">
    <text evidence="1">The sequence shown here is derived from an EMBL/GenBank/DDBJ whole genome shotgun (WGS) entry which is preliminary data.</text>
</comment>
<dbReference type="Proteomes" id="UP001497472">
    <property type="component" value="Unassembled WGS sequence"/>
</dbReference>
<proteinExistence type="predicted"/>
<gene>
    <name evidence="1" type="ORF">LNINA_LOCUS7883</name>
</gene>